<dbReference type="InterPro" id="IPR013022">
    <property type="entry name" value="Xyl_isomerase-like_TIM-brl"/>
</dbReference>
<keyword evidence="2" id="KW-0413">Isomerase</keyword>
<evidence type="ECO:0000313" key="3">
    <source>
        <dbReference type="Proteomes" id="UP000276128"/>
    </source>
</evidence>
<name>A0A430JIC2_9BACL</name>
<accession>A0A430JIC2</accession>
<evidence type="ECO:0000259" key="1">
    <source>
        <dbReference type="Pfam" id="PF01261"/>
    </source>
</evidence>
<dbReference type="SUPFAM" id="SSF51658">
    <property type="entry name" value="Xylose isomerase-like"/>
    <property type="match status" value="1"/>
</dbReference>
<dbReference type="Gene3D" id="3.20.20.150">
    <property type="entry name" value="Divalent-metal-dependent TIM barrel enzymes"/>
    <property type="match status" value="1"/>
</dbReference>
<dbReference type="OrthoDB" id="2543571at2"/>
<proteinExistence type="predicted"/>
<dbReference type="RefSeq" id="WP_126140237.1">
    <property type="nucleotide sequence ID" value="NZ_RXHU01000015.1"/>
</dbReference>
<dbReference type="Pfam" id="PF01261">
    <property type="entry name" value="AP_endonuc_2"/>
    <property type="match status" value="1"/>
</dbReference>
<dbReference type="InterPro" id="IPR036237">
    <property type="entry name" value="Xyl_isomerase-like_sf"/>
</dbReference>
<dbReference type="AlphaFoldDB" id="A0A430JIC2"/>
<feature type="domain" description="Xylose isomerase-like TIM barrel" evidence="1">
    <location>
        <begin position="34"/>
        <end position="277"/>
    </location>
</feature>
<dbReference type="Proteomes" id="UP000276128">
    <property type="component" value="Unassembled WGS sequence"/>
</dbReference>
<protein>
    <submittedName>
        <fullName evidence="2">Sugar phosphate isomerase/epimerase</fullName>
    </submittedName>
</protein>
<dbReference type="EMBL" id="RXHU01000015">
    <property type="protein sequence ID" value="RTE10774.1"/>
    <property type="molecule type" value="Genomic_DNA"/>
</dbReference>
<dbReference type="InterPro" id="IPR050312">
    <property type="entry name" value="IolE/XylAMocC-like"/>
</dbReference>
<dbReference type="PANTHER" id="PTHR12110:SF21">
    <property type="entry name" value="XYLOSE ISOMERASE-LIKE TIM BARREL DOMAIN-CONTAINING PROTEIN"/>
    <property type="match status" value="1"/>
</dbReference>
<reference evidence="2 3" key="1">
    <citation type="submission" date="2018-12" db="EMBL/GenBank/DDBJ databases">
        <title>Bacillus ochoae sp. nov., Paenibacillus whitsoniae sp. nov., Paenibacillus spiritus sp. nov. Isolated from the Mars Exploration Rover during spacecraft assembly.</title>
        <authorList>
            <person name="Seuylemezian A."/>
            <person name="Vaishampayan P."/>
        </authorList>
    </citation>
    <scope>NUCLEOTIDE SEQUENCE [LARGE SCALE GENOMIC DNA]</scope>
    <source>
        <strain evidence="2 3">MER 54</strain>
    </source>
</reference>
<sequence>MLGFSIQAPVFLGKPSKDSTNDLIAHYDNEENFLQALKSAGVRSIEIRILPRGADERAYRELIQRIWDAGLQITIHGHVAGEFPGSRFAEIYPSMRYILQHFHKYQSQLTMALHAFDAKTGLEEELHQQTVRLLHEWVAIINAEQLPMKIAVENNRKKTIKVDPGDSIDGVLRIVNEVESSVVGITWDMGHYYSNLMDQRGLKTAPDTHILDLPPAAFLKHVYHTHIHGLGLTGTHNPLTQSRSLPLEHYVSALQEAGYQGVYNLELTMNKFDTDQTLHEHVLASIRRLKEATS</sequence>
<gene>
    <name evidence="2" type="ORF">EJQ19_05755</name>
</gene>
<organism evidence="2 3">
    <name type="scientific">Paenibacillus whitsoniae</name>
    <dbReference type="NCBI Taxonomy" id="2496558"/>
    <lineage>
        <taxon>Bacteria</taxon>
        <taxon>Bacillati</taxon>
        <taxon>Bacillota</taxon>
        <taxon>Bacilli</taxon>
        <taxon>Bacillales</taxon>
        <taxon>Paenibacillaceae</taxon>
        <taxon>Paenibacillus</taxon>
    </lineage>
</organism>
<evidence type="ECO:0000313" key="2">
    <source>
        <dbReference type="EMBL" id="RTE10774.1"/>
    </source>
</evidence>
<comment type="caution">
    <text evidence="2">The sequence shown here is derived from an EMBL/GenBank/DDBJ whole genome shotgun (WGS) entry which is preliminary data.</text>
</comment>
<dbReference type="GO" id="GO:0016853">
    <property type="term" value="F:isomerase activity"/>
    <property type="evidence" value="ECO:0007669"/>
    <property type="project" value="UniProtKB-KW"/>
</dbReference>
<dbReference type="PANTHER" id="PTHR12110">
    <property type="entry name" value="HYDROXYPYRUVATE ISOMERASE"/>
    <property type="match status" value="1"/>
</dbReference>
<keyword evidence="3" id="KW-1185">Reference proteome</keyword>